<dbReference type="Proteomes" id="UP001144256">
    <property type="component" value="Unassembled WGS sequence"/>
</dbReference>
<name>A0A9W5Y7V7_9FIRM</name>
<dbReference type="InterPro" id="IPR050782">
    <property type="entry name" value="PP1_regulatory_subunit_3"/>
</dbReference>
<proteinExistence type="predicted"/>
<feature type="signal peptide" evidence="1">
    <location>
        <begin position="1"/>
        <end position="28"/>
    </location>
</feature>
<organism evidence="3 4">
    <name type="scientific">Vallitalea longa</name>
    <dbReference type="NCBI Taxonomy" id="2936439"/>
    <lineage>
        <taxon>Bacteria</taxon>
        <taxon>Bacillati</taxon>
        <taxon>Bacillota</taxon>
        <taxon>Clostridia</taxon>
        <taxon>Lachnospirales</taxon>
        <taxon>Vallitaleaceae</taxon>
        <taxon>Vallitalea</taxon>
    </lineage>
</organism>
<dbReference type="EMBL" id="BRLB01000001">
    <property type="protein sequence ID" value="GKX27974.1"/>
    <property type="molecule type" value="Genomic_DNA"/>
</dbReference>
<accession>A0A9W5Y7V7</accession>
<dbReference type="GO" id="GO:0005979">
    <property type="term" value="P:regulation of glycogen biosynthetic process"/>
    <property type="evidence" value="ECO:0007669"/>
    <property type="project" value="TreeGrafter"/>
</dbReference>
<feature type="chain" id="PRO_5040818207" evidence="1">
    <location>
        <begin position="29"/>
        <end position="258"/>
    </location>
</feature>
<dbReference type="Gene3D" id="2.60.40.2440">
    <property type="entry name" value="Carbohydrate binding type-21 domain"/>
    <property type="match status" value="2"/>
</dbReference>
<dbReference type="RefSeq" id="WP_281811805.1">
    <property type="nucleotide sequence ID" value="NZ_BRLB01000001.1"/>
</dbReference>
<evidence type="ECO:0000313" key="3">
    <source>
        <dbReference type="EMBL" id="GKX27974.1"/>
    </source>
</evidence>
<dbReference type="InterPro" id="IPR005036">
    <property type="entry name" value="CBM21_dom"/>
</dbReference>
<evidence type="ECO:0000259" key="2">
    <source>
        <dbReference type="PROSITE" id="PS51159"/>
    </source>
</evidence>
<reference evidence="3" key="1">
    <citation type="submission" date="2022-06" db="EMBL/GenBank/DDBJ databases">
        <title>Vallitalea longa sp. nov., an anaerobic bacterium isolated from marine sediment.</title>
        <authorList>
            <person name="Hirano S."/>
            <person name="Terahara T."/>
            <person name="Mori K."/>
            <person name="Hamada M."/>
            <person name="Matsumoto R."/>
            <person name="Kobayashi T."/>
        </authorList>
    </citation>
    <scope>NUCLEOTIDE SEQUENCE</scope>
    <source>
        <strain evidence="3">SH18-1</strain>
    </source>
</reference>
<dbReference type="InterPro" id="IPR038175">
    <property type="entry name" value="CBM21_dom_sf"/>
</dbReference>
<sequence>MKKTVKLLMSISLCMCMMMTLFSFNINAADNDNVKLYYANAQSKYYPGESSYNQYTTVGKIAVKDLGDDAKVFVHFVDCIGEWRDIPATYLKKSSDGYKIYTFETDRNPWRGYYNPYECTFAIRYEVNGQIYWDNNNGKNYFVGLSNVGGNYPRLVLSKSKLLFDGDQYYDGYVTGRIVVNDTADNVTVRYKIKGTDTYKEVKGYKNSYQNPDNSYEYWSFKIQKDLFEEYDFTIEYEKDGHTYVDDNFGDHYYHNKY</sequence>
<feature type="domain" description="CBM21" evidence="2">
    <location>
        <begin position="26"/>
        <end position="144"/>
    </location>
</feature>
<protein>
    <submittedName>
        <fullName evidence="3">Glycogen-binding regulatory subunit of S/T protein phosphatase I</fullName>
    </submittedName>
</protein>
<dbReference type="Pfam" id="PF03370">
    <property type="entry name" value="CBM_21"/>
    <property type="match status" value="1"/>
</dbReference>
<comment type="caution">
    <text evidence="3">The sequence shown here is derived from an EMBL/GenBank/DDBJ whole genome shotgun (WGS) entry which is preliminary data.</text>
</comment>
<dbReference type="PROSITE" id="PS51159">
    <property type="entry name" value="CBM21"/>
    <property type="match status" value="1"/>
</dbReference>
<evidence type="ECO:0000256" key="1">
    <source>
        <dbReference type="SAM" id="SignalP"/>
    </source>
</evidence>
<dbReference type="PANTHER" id="PTHR12307">
    <property type="entry name" value="PROTEIN PHOSPHATASE 1 REGULATORY SUBUNIT"/>
    <property type="match status" value="1"/>
</dbReference>
<keyword evidence="1" id="KW-0732">Signal</keyword>
<dbReference type="AlphaFoldDB" id="A0A9W5Y7V7"/>
<gene>
    <name evidence="3" type="ORF">SH1V18_04540</name>
</gene>
<dbReference type="GO" id="GO:0008157">
    <property type="term" value="F:protein phosphatase 1 binding"/>
    <property type="evidence" value="ECO:0007669"/>
    <property type="project" value="TreeGrafter"/>
</dbReference>
<dbReference type="PANTHER" id="PTHR12307:SF36">
    <property type="entry name" value="GLYCOGEN-BINDING SUBUNIT 76A"/>
    <property type="match status" value="1"/>
</dbReference>
<dbReference type="GO" id="GO:2001069">
    <property type="term" value="F:glycogen binding"/>
    <property type="evidence" value="ECO:0007669"/>
    <property type="project" value="TreeGrafter"/>
</dbReference>
<keyword evidence="4" id="KW-1185">Reference proteome</keyword>
<evidence type="ECO:0000313" key="4">
    <source>
        <dbReference type="Proteomes" id="UP001144256"/>
    </source>
</evidence>
<dbReference type="GO" id="GO:0000164">
    <property type="term" value="C:protein phosphatase type 1 complex"/>
    <property type="evidence" value="ECO:0007669"/>
    <property type="project" value="TreeGrafter"/>
</dbReference>